<organism evidence="5 6">
    <name type="scientific">Prevotella pallens</name>
    <dbReference type="NCBI Taxonomy" id="60133"/>
    <lineage>
        <taxon>Bacteria</taxon>
        <taxon>Pseudomonadati</taxon>
        <taxon>Bacteroidota</taxon>
        <taxon>Bacteroidia</taxon>
        <taxon>Bacteroidales</taxon>
        <taxon>Prevotellaceae</taxon>
        <taxon>Prevotella</taxon>
    </lineage>
</organism>
<evidence type="ECO:0000256" key="1">
    <source>
        <dbReference type="ARBA" id="ARBA00023015"/>
    </source>
</evidence>
<keyword evidence="3" id="KW-0804">Transcription</keyword>
<gene>
    <name evidence="5" type="primary">nreC_1</name>
    <name evidence="5" type="ORF">NCTC13043_01315</name>
</gene>
<evidence type="ECO:0000313" key="5">
    <source>
        <dbReference type="EMBL" id="SUC12702.1"/>
    </source>
</evidence>
<accession>A0A379F238</accession>
<dbReference type="Proteomes" id="UP000254235">
    <property type="component" value="Unassembled WGS sequence"/>
</dbReference>
<dbReference type="OrthoDB" id="9797341at2"/>
<protein>
    <submittedName>
        <fullName evidence="5">Nitrogen regulation protein C</fullName>
    </submittedName>
</protein>
<evidence type="ECO:0000313" key="6">
    <source>
        <dbReference type="Proteomes" id="UP000254235"/>
    </source>
</evidence>
<feature type="domain" description="HTH luxR-type" evidence="4">
    <location>
        <begin position="131"/>
        <end position="196"/>
    </location>
</feature>
<evidence type="ECO:0000256" key="3">
    <source>
        <dbReference type="ARBA" id="ARBA00023163"/>
    </source>
</evidence>
<reference evidence="5 6" key="1">
    <citation type="submission" date="2018-06" db="EMBL/GenBank/DDBJ databases">
        <authorList>
            <consortium name="Pathogen Informatics"/>
            <person name="Doyle S."/>
        </authorList>
    </citation>
    <scope>NUCLEOTIDE SEQUENCE [LARGE SCALE GENOMIC DNA]</scope>
    <source>
        <strain evidence="5 6">NCTC13043</strain>
    </source>
</reference>
<dbReference type="PROSITE" id="PS50043">
    <property type="entry name" value="HTH_LUXR_2"/>
    <property type="match status" value="1"/>
</dbReference>
<dbReference type="InterPro" id="IPR000792">
    <property type="entry name" value="Tscrpt_reg_LuxR_C"/>
</dbReference>
<dbReference type="InterPro" id="IPR036388">
    <property type="entry name" value="WH-like_DNA-bd_sf"/>
</dbReference>
<evidence type="ECO:0000259" key="4">
    <source>
        <dbReference type="PROSITE" id="PS50043"/>
    </source>
</evidence>
<dbReference type="PROSITE" id="PS00622">
    <property type="entry name" value="HTH_LUXR_1"/>
    <property type="match status" value="1"/>
</dbReference>
<dbReference type="PANTHER" id="PTHR44688:SF16">
    <property type="entry name" value="DNA-BINDING TRANSCRIPTIONAL ACTIVATOR DEVR_DOSR"/>
    <property type="match status" value="1"/>
</dbReference>
<proteinExistence type="predicted"/>
<name>A0A379F238_9BACT</name>
<dbReference type="PRINTS" id="PR00038">
    <property type="entry name" value="HTHLUXR"/>
</dbReference>
<dbReference type="SUPFAM" id="SSF46894">
    <property type="entry name" value="C-terminal effector domain of the bipartite response regulators"/>
    <property type="match status" value="1"/>
</dbReference>
<dbReference type="PANTHER" id="PTHR44688">
    <property type="entry name" value="DNA-BINDING TRANSCRIPTIONAL ACTIVATOR DEVR_DOSR"/>
    <property type="match status" value="1"/>
</dbReference>
<dbReference type="Gene3D" id="1.10.10.10">
    <property type="entry name" value="Winged helix-like DNA-binding domain superfamily/Winged helix DNA-binding domain"/>
    <property type="match status" value="1"/>
</dbReference>
<dbReference type="AlphaFoldDB" id="A0A379F238"/>
<keyword evidence="2" id="KW-0238">DNA-binding</keyword>
<dbReference type="CDD" id="cd06170">
    <property type="entry name" value="LuxR_C_like"/>
    <property type="match status" value="1"/>
</dbReference>
<dbReference type="RefSeq" id="WP_115083427.1">
    <property type="nucleotide sequence ID" value="NZ_CAJPLF010000076.1"/>
</dbReference>
<dbReference type="EMBL" id="UGTP01000001">
    <property type="protein sequence ID" value="SUC12702.1"/>
    <property type="molecule type" value="Genomic_DNA"/>
</dbReference>
<dbReference type="GO" id="GO:0003677">
    <property type="term" value="F:DNA binding"/>
    <property type="evidence" value="ECO:0007669"/>
    <property type="project" value="UniProtKB-KW"/>
</dbReference>
<evidence type="ECO:0000256" key="2">
    <source>
        <dbReference type="ARBA" id="ARBA00023125"/>
    </source>
</evidence>
<dbReference type="GeneID" id="78571002"/>
<dbReference type="SMART" id="SM00421">
    <property type="entry name" value="HTH_LUXR"/>
    <property type="match status" value="1"/>
</dbReference>
<keyword evidence="1" id="KW-0805">Transcription regulation</keyword>
<sequence length="203" mass="23021">MDMKRMMGGRPRIAVIDPNTLAVLGLKNILQNVLPIMEVETFSSFDDFYTANPDSFFHYFVAQTIVLENRIFFTERRQKTILLTVSKDSNSQLSGFHCICVSVDEEELVRNLLMVEQYGHAGGKNLPELPQALKNKILSNREIEVLSLVVQGYINKEIALKLNISLTTVITHRKNIMEKLGMKSVSALTIYAVMHGYVDINKI</sequence>
<dbReference type="InterPro" id="IPR016032">
    <property type="entry name" value="Sig_transdc_resp-reg_C-effctor"/>
</dbReference>
<dbReference type="GO" id="GO:0006355">
    <property type="term" value="P:regulation of DNA-templated transcription"/>
    <property type="evidence" value="ECO:0007669"/>
    <property type="project" value="InterPro"/>
</dbReference>
<dbReference type="Pfam" id="PF00196">
    <property type="entry name" value="GerE"/>
    <property type="match status" value="1"/>
</dbReference>